<dbReference type="GO" id="GO:0015203">
    <property type="term" value="F:polyamine transmembrane transporter activity"/>
    <property type="evidence" value="ECO:0007669"/>
    <property type="project" value="UniProtKB-ARBA"/>
</dbReference>
<protein>
    <recommendedName>
        <fullName evidence="11">Amino acid permease</fullName>
    </recommendedName>
</protein>
<keyword evidence="3" id="KW-1003">Cell membrane</keyword>
<keyword evidence="10" id="KW-1185">Reference proteome</keyword>
<feature type="transmembrane region" description="Helical" evidence="8">
    <location>
        <begin position="80"/>
        <end position="101"/>
    </location>
</feature>
<comment type="caution">
    <text evidence="9">The sequence shown here is derived from an EMBL/GenBank/DDBJ whole genome shotgun (WGS) entry which is preliminary data.</text>
</comment>
<dbReference type="Gene3D" id="1.20.1740.10">
    <property type="entry name" value="Amino acid/polyamine transporter I"/>
    <property type="match status" value="1"/>
</dbReference>
<reference evidence="9" key="2">
    <citation type="journal article" date="2023" name="Microbiol Resour">
        <title>Decontamination and Annotation of the Draft Genome Sequence of the Oomycete Lagenidium giganteum ARSEF 373.</title>
        <authorList>
            <person name="Morgan W.R."/>
            <person name="Tartar A."/>
        </authorList>
    </citation>
    <scope>NUCLEOTIDE SEQUENCE</scope>
    <source>
        <strain evidence="9">ARSEF 373</strain>
    </source>
</reference>
<feature type="transmembrane region" description="Helical" evidence="8">
    <location>
        <begin position="324"/>
        <end position="342"/>
    </location>
</feature>
<evidence type="ECO:0000256" key="1">
    <source>
        <dbReference type="ARBA" id="ARBA00004651"/>
    </source>
</evidence>
<feature type="transmembrane region" description="Helical" evidence="8">
    <location>
        <begin position="200"/>
        <end position="216"/>
    </location>
</feature>
<feature type="transmembrane region" description="Helical" evidence="8">
    <location>
        <begin position="28"/>
        <end position="50"/>
    </location>
</feature>
<dbReference type="AlphaFoldDB" id="A0AAV2Z4Y7"/>
<gene>
    <name evidence="9" type="ORF">N0F65_000265</name>
</gene>
<name>A0AAV2Z4Y7_9STRA</name>
<dbReference type="PANTHER" id="PTHR45826:SF2">
    <property type="entry name" value="AMINO ACID TRANSPORTER"/>
    <property type="match status" value="1"/>
</dbReference>
<evidence type="ECO:0000313" key="10">
    <source>
        <dbReference type="Proteomes" id="UP001146120"/>
    </source>
</evidence>
<comment type="similarity">
    <text evidence="7">Belongs to the amino acid-polyamine-organocation (APC) superfamily. Polyamine:cation symporter (PHS) (TC 2.A.3.12) family.</text>
</comment>
<evidence type="ECO:0000256" key="3">
    <source>
        <dbReference type="ARBA" id="ARBA00022475"/>
    </source>
</evidence>
<keyword evidence="4 8" id="KW-0812">Transmembrane</keyword>
<evidence type="ECO:0000256" key="7">
    <source>
        <dbReference type="ARBA" id="ARBA00024041"/>
    </source>
</evidence>
<evidence type="ECO:0000256" key="6">
    <source>
        <dbReference type="ARBA" id="ARBA00023136"/>
    </source>
</evidence>
<evidence type="ECO:0000256" key="5">
    <source>
        <dbReference type="ARBA" id="ARBA00022989"/>
    </source>
</evidence>
<feature type="transmembrane region" description="Helical" evidence="8">
    <location>
        <begin position="113"/>
        <end position="135"/>
    </location>
</feature>
<evidence type="ECO:0000256" key="8">
    <source>
        <dbReference type="SAM" id="Phobius"/>
    </source>
</evidence>
<feature type="transmembrane region" description="Helical" evidence="8">
    <location>
        <begin position="142"/>
        <end position="160"/>
    </location>
</feature>
<keyword evidence="2" id="KW-0813">Transport</keyword>
<dbReference type="InterPro" id="IPR044566">
    <property type="entry name" value="RMV1-like"/>
</dbReference>
<comment type="subcellular location">
    <subcellularLocation>
        <location evidence="1">Cell membrane</location>
        <topology evidence="1">Multi-pass membrane protein</topology>
    </subcellularLocation>
</comment>
<organism evidence="9 10">
    <name type="scientific">Lagenidium giganteum</name>
    <dbReference type="NCBI Taxonomy" id="4803"/>
    <lineage>
        <taxon>Eukaryota</taxon>
        <taxon>Sar</taxon>
        <taxon>Stramenopiles</taxon>
        <taxon>Oomycota</taxon>
        <taxon>Peronosporomycetes</taxon>
        <taxon>Pythiales</taxon>
        <taxon>Pythiaceae</taxon>
    </lineage>
</organism>
<evidence type="ECO:0000313" key="9">
    <source>
        <dbReference type="EMBL" id="DBA02018.1"/>
    </source>
</evidence>
<dbReference type="GO" id="GO:0005886">
    <property type="term" value="C:plasma membrane"/>
    <property type="evidence" value="ECO:0007669"/>
    <property type="project" value="UniProtKB-SubCell"/>
</dbReference>
<evidence type="ECO:0000256" key="2">
    <source>
        <dbReference type="ARBA" id="ARBA00022448"/>
    </source>
</evidence>
<dbReference type="PANTHER" id="PTHR45826">
    <property type="entry name" value="POLYAMINE TRANSPORTER PUT1"/>
    <property type="match status" value="1"/>
</dbReference>
<reference evidence="9" key="1">
    <citation type="submission" date="2022-11" db="EMBL/GenBank/DDBJ databases">
        <authorList>
            <person name="Morgan W.R."/>
            <person name="Tartar A."/>
        </authorList>
    </citation>
    <scope>NUCLEOTIDE SEQUENCE</scope>
    <source>
        <strain evidence="9">ARSEF 373</strain>
    </source>
</reference>
<proteinExistence type="inferred from homology"/>
<feature type="transmembrane region" description="Helical" evidence="8">
    <location>
        <begin position="411"/>
        <end position="430"/>
    </location>
</feature>
<feature type="transmembrane region" description="Helical" evidence="8">
    <location>
        <begin position="228"/>
        <end position="250"/>
    </location>
</feature>
<dbReference type="Pfam" id="PF13520">
    <property type="entry name" value="AA_permease_2"/>
    <property type="match status" value="1"/>
</dbReference>
<dbReference type="Proteomes" id="UP001146120">
    <property type="component" value="Unassembled WGS sequence"/>
</dbReference>
<accession>A0AAV2Z4Y7</accession>
<feature type="transmembrane region" description="Helical" evidence="8">
    <location>
        <begin position="382"/>
        <end position="405"/>
    </location>
</feature>
<dbReference type="EMBL" id="DAKRPA010000037">
    <property type="protein sequence ID" value="DBA02018.1"/>
    <property type="molecule type" value="Genomic_DNA"/>
</dbReference>
<dbReference type="InterPro" id="IPR002293">
    <property type="entry name" value="AA/rel_permease1"/>
</dbReference>
<evidence type="ECO:0000256" key="4">
    <source>
        <dbReference type="ARBA" id="ARBA00022692"/>
    </source>
</evidence>
<dbReference type="PIRSF" id="PIRSF006060">
    <property type="entry name" value="AA_transporter"/>
    <property type="match status" value="1"/>
</dbReference>
<feature type="transmembrane region" description="Helical" evidence="8">
    <location>
        <begin position="348"/>
        <end position="370"/>
    </location>
</feature>
<keyword evidence="6 8" id="KW-0472">Membrane</keyword>
<sequence>MGVVSICFFVVCGGPIGSEQIVSTGGPFMAILGLLSYPLICSAPFAYVLAELCTVFPEDGGFTVWVMNAWGPFWGFQEGYWSWIAGVLNRAIFPGLIYSVISQSCGFHLSSVGMYFFKAAIALVLTLPILIGVRFAIRITKVLMIVVIIAFGIFTVWAFGSPTATPVLGEIRRVNITVTDQGNYEVSGAAAIQWGSYFNMLYWSYHGFFLASVFGGEVRNPAFTYPRAICISFAVICLTYLLPFLAAIVANKPHWSTYKENSFPVIASGVGGSALHSVVVVASVCGSIGMYMAQLFCEAFQVCGMPEIGLIPSFFKRRNARFDTPHNSIMFSLVLILLLLALDFEVVLGMTNAFTAAVEILIMLSAIRLRSTLPFVPRPVKVPGGIVGMAGILVAPAVSGIIFIINVFSKSFAPVMVMALVLAGFIYGGYRKCRKDQLRASDLL</sequence>
<feature type="transmembrane region" description="Helical" evidence="8">
    <location>
        <begin position="262"/>
        <end position="285"/>
    </location>
</feature>
<evidence type="ECO:0008006" key="11">
    <source>
        <dbReference type="Google" id="ProtNLM"/>
    </source>
</evidence>
<keyword evidence="5 8" id="KW-1133">Transmembrane helix</keyword>